<keyword evidence="3" id="KW-1185">Reference proteome</keyword>
<sequence length="92" mass="9724">MLRDKRPLYSVQTITTLQLYAPHNLVAPESCQLAAELLSARIVAAQVAVADLRVGTSLGVRHGVRDRGAGEQQSDCGDESGELHGDLDAAIG</sequence>
<accession>A0A1B8GE13</accession>
<proteinExistence type="predicted"/>
<dbReference type="EMBL" id="KV460247">
    <property type="protein sequence ID" value="OBT94068.1"/>
    <property type="molecule type" value="Genomic_DNA"/>
</dbReference>
<dbReference type="RefSeq" id="XP_018127801.1">
    <property type="nucleotide sequence ID" value="XM_018276525.1"/>
</dbReference>
<name>A0A1B8GE13_9PEZI</name>
<protein>
    <submittedName>
        <fullName evidence="2">Uncharacterized protein</fullName>
    </submittedName>
</protein>
<feature type="compositionally biased region" description="Basic and acidic residues" evidence="1">
    <location>
        <begin position="81"/>
        <end position="92"/>
    </location>
</feature>
<evidence type="ECO:0000313" key="2">
    <source>
        <dbReference type="EMBL" id="OBT94068.1"/>
    </source>
</evidence>
<organism evidence="2 3">
    <name type="scientific">Pseudogymnoascus verrucosus</name>
    <dbReference type="NCBI Taxonomy" id="342668"/>
    <lineage>
        <taxon>Eukaryota</taxon>
        <taxon>Fungi</taxon>
        <taxon>Dikarya</taxon>
        <taxon>Ascomycota</taxon>
        <taxon>Pezizomycotina</taxon>
        <taxon>Leotiomycetes</taxon>
        <taxon>Thelebolales</taxon>
        <taxon>Thelebolaceae</taxon>
        <taxon>Pseudogymnoascus</taxon>
    </lineage>
</organism>
<dbReference type="GeneID" id="28840475"/>
<reference evidence="3" key="2">
    <citation type="journal article" date="2018" name="Nat. Commun.">
        <title>Extreme sensitivity to ultraviolet light in the fungal pathogen causing white-nose syndrome of bats.</title>
        <authorList>
            <person name="Palmer J.M."/>
            <person name="Drees K.P."/>
            <person name="Foster J.T."/>
            <person name="Lindner D.L."/>
        </authorList>
    </citation>
    <scope>NUCLEOTIDE SEQUENCE [LARGE SCALE GENOMIC DNA]</scope>
    <source>
        <strain evidence="3">UAMH 10579</strain>
    </source>
</reference>
<gene>
    <name evidence="2" type="ORF">VE01_07089</name>
</gene>
<evidence type="ECO:0000256" key="1">
    <source>
        <dbReference type="SAM" id="MobiDB-lite"/>
    </source>
</evidence>
<dbReference type="Proteomes" id="UP000091956">
    <property type="component" value="Unassembled WGS sequence"/>
</dbReference>
<dbReference type="OrthoDB" id="10496466at2759"/>
<feature type="region of interest" description="Disordered" evidence="1">
    <location>
        <begin position="64"/>
        <end position="92"/>
    </location>
</feature>
<dbReference type="AlphaFoldDB" id="A0A1B8GE13"/>
<evidence type="ECO:0000313" key="3">
    <source>
        <dbReference type="Proteomes" id="UP000091956"/>
    </source>
</evidence>
<reference evidence="2 3" key="1">
    <citation type="submission" date="2016-03" db="EMBL/GenBank/DDBJ databases">
        <title>Comparative genomics of Pseudogymnoascus destructans, the fungus causing white-nose syndrome of bats.</title>
        <authorList>
            <person name="Palmer J.M."/>
            <person name="Drees K.P."/>
            <person name="Foster J.T."/>
            <person name="Lindner D.L."/>
        </authorList>
    </citation>
    <scope>NUCLEOTIDE SEQUENCE [LARGE SCALE GENOMIC DNA]</scope>
    <source>
        <strain evidence="2 3">UAMH 10579</strain>
    </source>
</reference>